<evidence type="ECO:0000313" key="2">
    <source>
        <dbReference type="Proteomes" id="UP000821845"/>
    </source>
</evidence>
<keyword evidence="2" id="KW-1185">Reference proteome</keyword>
<proteinExistence type="predicted"/>
<gene>
    <name evidence="1" type="ORF">HPB50_015033</name>
</gene>
<evidence type="ECO:0000313" key="1">
    <source>
        <dbReference type="EMBL" id="KAH6936241.1"/>
    </source>
</evidence>
<comment type="caution">
    <text evidence="1">The sequence shown here is derived from an EMBL/GenBank/DDBJ whole genome shotgun (WGS) entry which is preliminary data.</text>
</comment>
<dbReference type="EMBL" id="CM023483">
    <property type="protein sequence ID" value="KAH6936241.1"/>
    <property type="molecule type" value="Genomic_DNA"/>
</dbReference>
<name>A0ACB7SMP3_HYAAI</name>
<protein>
    <submittedName>
        <fullName evidence="1">Uncharacterized protein</fullName>
    </submittedName>
</protein>
<organism evidence="1 2">
    <name type="scientific">Hyalomma asiaticum</name>
    <name type="common">Tick</name>
    <dbReference type="NCBI Taxonomy" id="266040"/>
    <lineage>
        <taxon>Eukaryota</taxon>
        <taxon>Metazoa</taxon>
        <taxon>Ecdysozoa</taxon>
        <taxon>Arthropoda</taxon>
        <taxon>Chelicerata</taxon>
        <taxon>Arachnida</taxon>
        <taxon>Acari</taxon>
        <taxon>Parasitiformes</taxon>
        <taxon>Ixodida</taxon>
        <taxon>Ixodoidea</taxon>
        <taxon>Ixodidae</taxon>
        <taxon>Hyalomminae</taxon>
        <taxon>Hyalomma</taxon>
    </lineage>
</organism>
<dbReference type="Proteomes" id="UP000821845">
    <property type="component" value="Chromosome 3"/>
</dbReference>
<reference evidence="1" key="1">
    <citation type="submission" date="2020-05" db="EMBL/GenBank/DDBJ databases">
        <title>Large-scale comparative analyses of tick genomes elucidate their genetic diversity and vector capacities.</title>
        <authorList>
            <person name="Jia N."/>
            <person name="Wang J."/>
            <person name="Shi W."/>
            <person name="Du L."/>
            <person name="Sun Y."/>
            <person name="Zhan W."/>
            <person name="Jiang J."/>
            <person name="Wang Q."/>
            <person name="Zhang B."/>
            <person name="Ji P."/>
            <person name="Sakyi L.B."/>
            <person name="Cui X."/>
            <person name="Yuan T."/>
            <person name="Jiang B."/>
            <person name="Yang W."/>
            <person name="Lam T.T.-Y."/>
            <person name="Chang Q."/>
            <person name="Ding S."/>
            <person name="Wang X."/>
            <person name="Zhu J."/>
            <person name="Ruan X."/>
            <person name="Zhao L."/>
            <person name="Wei J."/>
            <person name="Que T."/>
            <person name="Du C."/>
            <person name="Cheng J."/>
            <person name="Dai P."/>
            <person name="Han X."/>
            <person name="Huang E."/>
            <person name="Gao Y."/>
            <person name="Liu J."/>
            <person name="Shao H."/>
            <person name="Ye R."/>
            <person name="Li L."/>
            <person name="Wei W."/>
            <person name="Wang X."/>
            <person name="Wang C."/>
            <person name="Yang T."/>
            <person name="Huo Q."/>
            <person name="Li W."/>
            <person name="Guo W."/>
            <person name="Chen H."/>
            <person name="Zhou L."/>
            <person name="Ni X."/>
            <person name="Tian J."/>
            <person name="Zhou Y."/>
            <person name="Sheng Y."/>
            <person name="Liu T."/>
            <person name="Pan Y."/>
            <person name="Xia L."/>
            <person name="Li J."/>
            <person name="Zhao F."/>
            <person name="Cao W."/>
        </authorList>
    </citation>
    <scope>NUCLEOTIDE SEQUENCE</scope>
    <source>
        <strain evidence="1">Hyas-2018</strain>
    </source>
</reference>
<sequence length="187" mass="19946">MQRRAPTSTATPAEGRVYLDETPFADLKAASDAEAFTCQLCKRLEKIESQIKEQSCQACLALQTRVEELVKRVQALDEKCKQLTEQAEVDDSQGNNSTSPLLSADTPNPDQQVPGLANVVTGGLEKATPDKDLQEQVEAVQRALKSDLENAGDGGLSRAKPKATEEGKGGTDTAKAAVDMVAPKMCG</sequence>
<accession>A0ACB7SMP3</accession>